<evidence type="ECO:0000259" key="12">
    <source>
        <dbReference type="PROSITE" id="PS50939"/>
    </source>
</evidence>
<dbReference type="EMBL" id="LLXL01000416">
    <property type="protein sequence ID" value="PKK72768.1"/>
    <property type="molecule type" value="Genomic_DNA"/>
</dbReference>
<dbReference type="SUPFAM" id="SSF103473">
    <property type="entry name" value="MFS general substrate transporter"/>
    <property type="match status" value="1"/>
</dbReference>
<name>A0A2N1NFW8_9GLOM</name>
<evidence type="ECO:0000313" key="13">
    <source>
        <dbReference type="EMBL" id="PKK72768.1"/>
    </source>
</evidence>
<keyword evidence="5 11" id="KW-0812">Transmembrane</keyword>
<comment type="cofactor">
    <cofactor evidence="1">
        <name>heme b</name>
        <dbReference type="ChEBI" id="CHEBI:60344"/>
    </cofactor>
</comment>
<keyword evidence="6" id="KW-0479">Metal-binding</keyword>
<dbReference type="VEuPathDB" id="FungiDB:RhiirFUN_015642"/>
<evidence type="ECO:0000256" key="10">
    <source>
        <dbReference type="ARBA" id="ARBA00023136"/>
    </source>
</evidence>
<keyword evidence="9" id="KW-0408">Iron</keyword>
<dbReference type="VEuPathDB" id="FungiDB:FUN_010298"/>
<dbReference type="Pfam" id="PF03188">
    <property type="entry name" value="Cytochrom_B561"/>
    <property type="match status" value="1"/>
</dbReference>
<dbReference type="InterPro" id="IPR036259">
    <property type="entry name" value="MFS_trans_sf"/>
</dbReference>
<evidence type="ECO:0000256" key="1">
    <source>
        <dbReference type="ARBA" id="ARBA00001970"/>
    </source>
</evidence>
<feature type="transmembrane region" description="Helical" evidence="11">
    <location>
        <begin position="201"/>
        <end position="221"/>
    </location>
</feature>
<reference evidence="13 14" key="1">
    <citation type="submission" date="2016-04" db="EMBL/GenBank/DDBJ databases">
        <title>Genome analyses suggest a sexual origin of heterokaryosis in a supposedly ancient asexual fungus.</title>
        <authorList>
            <person name="Ropars J."/>
            <person name="Sedzielewska K."/>
            <person name="Noel J."/>
            <person name="Charron P."/>
            <person name="Farinelli L."/>
            <person name="Marton T."/>
            <person name="Kruger M."/>
            <person name="Pelin A."/>
            <person name="Brachmann A."/>
            <person name="Corradi N."/>
        </authorList>
    </citation>
    <scope>NUCLEOTIDE SEQUENCE [LARGE SCALE GENOMIC DNA]</scope>
    <source>
        <strain evidence="13 14">C2</strain>
    </source>
</reference>
<dbReference type="PROSITE" id="PS50939">
    <property type="entry name" value="CYTOCHROME_B561"/>
    <property type="match status" value="1"/>
</dbReference>
<keyword evidence="10 11" id="KW-0472">Membrane</keyword>
<dbReference type="InterPro" id="IPR006593">
    <property type="entry name" value="Cyt_b561/ferric_Rdtase_TM"/>
</dbReference>
<feature type="transmembrane region" description="Helical" evidence="11">
    <location>
        <begin position="29"/>
        <end position="53"/>
    </location>
</feature>
<evidence type="ECO:0000256" key="2">
    <source>
        <dbReference type="ARBA" id="ARBA00004141"/>
    </source>
</evidence>
<sequence>MTFFLRKLIMEDIERNAQEEHSNKFNKDFIFYILSTLGLLIYVGTNLYISYIADYKLFVWHPILMAIMILISTQGTIVLQKAVKKQEKARSLFFHKLMQIISLICLIIGFVVIYYNKSIKGSTHYKTYHAKIGLIAFIVYIIQLITGLALTFFPSLLGGISKSKKYYKHHRLIGYINLSLIWLSAITSTRANWITKHFNQHWIWTFSIGLIIIGVIGRINFNKIKITNIKCNFSSFVNLTQYIPIYSQKNQTNQTNSDILLE</sequence>
<dbReference type="GO" id="GO:0046872">
    <property type="term" value="F:metal ion binding"/>
    <property type="evidence" value="ECO:0007669"/>
    <property type="project" value="UniProtKB-KW"/>
</dbReference>
<dbReference type="PANTHER" id="PTHR15422">
    <property type="entry name" value="OS05G0565100 PROTEIN"/>
    <property type="match status" value="1"/>
</dbReference>
<evidence type="ECO:0000256" key="8">
    <source>
        <dbReference type="ARBA" id="ARBA00022989"/>
    </source>
</evidence>
<evidence type="ECO:0000256" key="3">
    <source>
        <dbReference type="ARBA" id="ARBA00022448"/>
    </source>
</evidence>
<evidence type="ECO:0000256" key="11">
    <source>
        <dbReference type="SAM" id="Phobius"/>
    </source>
</evidence>
<dbReference type="VEuPathDB" id="FungiDB:RhiirA1_343563"/>
<keyword evidence="4" id="KW-0349">Heme</keyword>
<feature type="transmembrane region" description="Helical" evidence="11">
    <location>
        <begin position="172"/>
        <end position="189"/>
    </location>
</feature>
<dbReference type="Proteomes" id="UP000233469">
    <property type="component" value="Unassembled WGS sequence"/>
</dbReference>
<proteinExistence type="predicted"/>
<feature type="transmembrane region" description="Helical" evidence="11">
    <location>
        <begin position="135"/>
        <end position="160"/>
    </location>
</feature>
<evidence type="ECO:0000256" key="4">
    <source>
        <dbReference type="ARBA" id="ARBA00022617"/>
    </source>
</evidence>
<evidence type="ECO:0000256" key="9">
    <source>
        <dbReference type="ARBA" id="ARBA00023004"/>
    </source>
</evidence>
<keyword evidence="3" id="KW-0813">Transport</keyword>
<feature type="transmembrane region" description="Helical" evidence="11">
    <location>
        <begin position="92"/>
        <end position="115"/>
    </location>
</feature>
<evidence type="ECO:0000256" key="5">
    <source>
        <dbReference type="ARBA" id="ARBA00022692"/>
    </source>
</evidence>
<comment type="caution">
    <text evidence="13">The sequence shown here is derived from an EMBL/GenBank/DDBJ whole genome shotgun (WGS) entry which is preliminary data.</text>
</comment>
<dbReference type="Gene3D" id="1.20.120.1770">
    <property type="match status" value="1"/>
</dbReference>
<comment type="subcellular location">
    <subcellularLocation>
        <location evidence="2">Membrane</location>
        <topology evidence="2">Multi-pass membrane protein</topology>
    </subcellularLocation>
</comment>
<reference evidence="13 14" key="2">
    <citation type="submission" date="2017-10" db="EMBL/GenBank/DDBJ databases">
        <title>Extensive intraspecific genome diversity in a model arbuscular mycorrhizal fungus.</title>
        <authorList>
            <person name="Chen E.C.H."/>
            <person name="Morin E."/>
            <person name="Baudet D."/>
            <person name="Noel J."/>
            <person name="Ndikumana S."/>
            <person name="Charron P."/>
            <person name="St-Onge C."/>
            <person name="Giorgi J."/>
            <person name="Grigoriev I.V."/>
            <person name="Roux C."/>
            <person name="Martin F.M."/>
            <person name="Corradi N."/>
        </authorList>
    </citation>
    <scope>NUCLEOTIDE SEQUENCE [LARGE SCALE GENOMIC DNA]</scope>
    <source>
        <strain evidence="13 14">C2</strain>
    </source>
</reference>
<dbReference type="InterPro" id="IPR045150">
    <property type="entry name" value="CYB561D1/2"/>
</dbReference>
<dbReference type="GO" id="GO:0140575">
    <property type="term" value="F:transmembrane monodehydroascorbate reductase activity"/>
    <property type="evidence" value="ECO:0007669"/>
    <property type="project" value="InterPro"/>
</dbReference>
<feature type="transmembrane region" description="Helical" evidence="11">
    <location>
        <begin position="59"/>
        <end position="80"/>
    </location>
</feature>
<evidence type="ECO:0000256" key="7">
    <source>
        <dbReference type="ARBA" id="ARBA00022982"/>
    </source>
</evidence>
<accession>A0A2N1NFW8</accession>
<dbReference type="CDD" id="cd08761">
    <property type="entry name" value="Cyt_b561_CYB561D2_like"/>
    <property type="match status" value="1"/>
</dbReference>
<gene>
    <name evidence="13" type="ORF">RhiirC2_679773</name>
</gene>
<dbReference type="PANTHER" id="PTHR15422:SF45">
    <property type="entry name" value="CYTOCHROME B561 DOMAIN-CONTAINING PROTEIN"/>
    <property type="match status" value="1"/>
</dbReference>
<evidence type="ECO:0000313" key="14">
    <source>
        <dbReference type="Proteomes" id="UP000233469"/>
    </source>
</evidence>
<protein>
    <recommendedName>
        <fullName evidence="12">Cytochrome b561 domain-containing protein</fullName>
    </recommendedName>
</protein>
<keyword evidence="8 11" id="KW-1133">Transmembrane helix</keyword>
<keyword evidence="7" id="KW-0249">Electron transport</keyword>
<dbReference type="GO" id="GO:0016020">
    <property type="term" value="C:membrane"/>
    <property type="evidence" value="ECO:0007669"/>
    <property type="project" value="UniProtKB-SubCell"/>
</dbReference>
<feature type="domain" description="Cytochrome b561" evidence="12">
    <location>
        <begin position="23"/>
        <end position="229"/>
    </location>
</feature>
<evidence type="ECO:0000256" key="6">
    <source>
        <dbReference type="ARBA" id="ARBA00022723"/>
    </source>
</evidence>
<dbReference type="SMART" id="SM00665">
    <property type="entry name" value="B561"/>
    <property type="match status" value="1"/>
</dbReference>
<organism evidence="13 14">
    <name type="scientific">Rhizophagus irregularis</name>
    <dbReference type="NCBI Taxonomy" id="588596"/>
    <lineage>
        <taxon>Eukaryota</taxon>
        <taxon>Fungi</taxon>
        <taxon>Fungi incertae sedis</taxon>
        <taxon>Mucoromycota</taxon>
        <taxon>Glomeromycotina</taxon>
        <taxon>Glomeromycetes</taxon>
        <taxon>Glomerales</taxon>
        <taxon>Glomeraceae</taxon>
        <taxon>Rhizophagus</taxon>
    </lineage>
</organism>
<dbReference type="AlphaFoldDB" id="A0A2N1NFW8"/>